<reference evidence="1" key="1">
    <citation type="submission" date="2020-08" db="EMBL/GenBank/DDBJ databases">
        <title>Complete genome sequence of Weissella confusa strain FS54 provides insights into metabolic potential.</title>
        <authorList>
            <person name="Fhoula I."/>
            <person name="Najjari A."/>
            <person name="Lekired A."/>
            <person name="Bessrour-Aouam N."/>
            <person name="Jaballah S."/>
            <person name="Klibi N."/>
            <person name="Ouzari H.-I."/>
        </authorList>
    </citation>
    <scope>NUCLEOTIDE SEQUENCE</scope>
    <source>
        <strain evidence="1">FS54</strain>
    </source>
</reference>
<dbReference type="AlphaFoldDB" id="A0A923SPR0"/>
<name>A0A923SPR0_WEICO</name>
<proteinExistence type="predicted"/>
<sequence length="214" mass="24811">MDIKKEHNEARFKFLSRLNEISEPWKEIPTNEIPEPLKDFAQYLLSITTFLDEEIDTSDQRKNISFKKSEDIWLFRLLTNWIETNPVITDQDKKEYSGTVGAIRLAMQFFAANVILDINNTGLSLDDLSAKLKGTGTIMAEQSKMERRLRDIENELGFLVALGVESSTMPKGDLRHLPTDLDRESLSNEIYNTFKKRRGDDKVLLSRKRKDQLR</sequence>
<dbReference type="Proteomes" id="UP000650485">
    <property type="component" value="Unassembled WGS sequence"/>
</dbReference>
<comment type="caution">
    <text evidence="1">The sequence shown here is derived from an EMBL/GenBank/DDBJ whole genome shotgun (WGS) entry which is preliminary data.</text>
</comment>
<gene>
    <name evidence="1" type="ORF">H7R52_11100</name>
</gene>
<evidence type="ECO:0000313" key="2">
    <source>
        <dbReference type="Proteomes" id="UP000650485"/>
    </source>
</evidence>
<protein>
    <submittedName>
        <fullName evidence="1">Uncharacterized protein</fullName>
    </submittedName>
</protein>
<accession>A0A923SPR0</accession>
<evidence type="ECO:0000313" key="1">
    <source>
        <dbReference type="EMBL" id="MBC6499208.1"/>
    </source>
</evidence>
<dbReference type="EMBL" id="JACSZT010000008">
    <property type="protein sequence ID" value="MBC6499208.1"/>
    <property type="molecule type" value="Genomic_DNA"/>
</dbReference>
<organism evidence="1 2">
    <name type="scientific">Weissella confusa</name>
    <name type="common">Lactobacillus confusus</name>
    <dbReference type="NCBI Taxonomy" id="1583"/>
    <lineage>
        <taxon>Bacteria</taxon>
        <taxon>Bacillati</taxon>
        <taxon>Bacillota</taxon>
        <taxon>Bacilli</taxon>
        <taxon>Lactobacillales</taxon>
        <taxon>Lactobacillaceae</taxon>
        <taxon>Weissella</taxon>
    </lineage>
</organism>